<keyword evidence="1" id="KW-0808">Transferase</keyword>
<dbReference type="PANTHER" id="PTHR32385">
    <property type="entry name" value="MANNOSYL PHOSPHORYLINOSITOL CERAMIDE SYNTHASE"/>
    <property type="match status" value="1"/>
</dbReference>
<gene>
    <name evidence="2" type="ORF">LOD99_4276</name>
</gene>
<dbReference type="Pfam" id="PF04488">
    <property type="entry name" value="Gly_transf_sug"/>
    <property type="match status" value="1"/>
</dbReference>
<name>A0AAV7JVY2_9METZ</name>
<dbReference type="Proteomes" id="UP001165289">
    <property type="component" value="Unassembled WGS sequence"/>
</dbReference>
<dbReference type="SUPFAM" id="SSF53448">
    <property type="entry name" value="Nucleotide-diphospho-sugar transferases"/>
    <property type="match status" value="1"/>
</dbReference>
<dbReference type="Gene3D" id="3.90.550.20">
    <property type="match status" value="1"/>
</dbReference>
<dbReference type="EMBL" id="JAKMXF010000297">
    <property type="protein sequence ID" value="KAI6652890.1"/>
    <property type="molecule type" value="Genomic_DNA"/>
</dbReference>
<dbReference type="GO" id="GO:0016020">
    <property type="term" value="C:membrane"/>
    <property type="evidence" value="ECO:0007669"/>
    <property type="project" value="GOC"/>
</dbReference>
<dbReference type="AlphaFoldDB" id="A0AAV7JVY2"/>
<reference evidence="2 3" key="1">
    <citation type="journal article" date="2023" name="BMC Biol.">
        <title>The compact genome of the sponge Oopsacas minuta (Hexactinellida) is lacking key metazoan core genes.</title>
        <authorList>
            <person name="Santini S."/>
            <person name="Schenkelaars Q."/>
            <person name="Jourda C."/>
            <person name="Duchesne M."/>
            <person name="Belahbib H."/>
            <person name="Rocher C."/>
            <person name="Selva M."/>
            <person name="Riesgo A."/>
            <person name="Vervoort M."/>
            <person name="Leys S.P."/>
            <person name="Kodjabachian L."/>
            <person name="Le Bivic A."/>
            <person name="Borchiellini C."/>
            <person name="Claverie J.M."/>
            <person name="Renard E."/>
        </authorList>
    </citation>
    <scope>NUCLEOTIDE SEQUENCE [LARGE SCALE GENOMIC DNA]</scope>
    <source>
        <strain evidence="2">SPO-2</strain>
    </source>
</reference>
<sequence>MTNLLERTEFEKSLRLQPTEPPQQRWFPRERSLLRDIPKIFHFIWVSPNLDTTNQSNLDVGILSNIQTCLDKHPDWAYRIWTDDMVRREYPVLSVQLLDYGIPAVISDVLRFNILASYGGIYMDTDFICFRSLEPLLEKQTCTAFAGSEDAYVDNEFNLVSVALIASIPGHFILERAASYAVNAARKSGKPNEKTGPFFLAKMIRKYNTTSECIYVINKKAFYDCNYEVREECDGRIEDYTNDNEIYAMHLWYASWHSYMN</sequence>
<dbReference type="InterPro" id="IPR051706">
    <property type="entry name" value="Glycosyltransferase_domain"/>
</dbReference>
<protein>
    <submittedName>
        <fullName evidence="2">Cell surface protein</fullName>
    </submittedName>
</protein>
<dbReference type="GO" id="GO:0051999">
    <property type="term" value="P:mannosyl-inositol phosphorylceramide biosynthetic process"/>
    <property type="evidence" value="ECO:0007669"/>
    <property type="project" value="TreeGrafter"/>
</dbReference>
<evidence type="ECO:0000256" key="1">
    <source>
        <dbReference type="ARBA" id="ARBA00022679"/>
    </source>
</evidence>
<proteinExistence type="predicted"/>
<keyword evidence="3" id="KW-1185">Reference proteome</keyword>
<comment type="caution">
    <text evidence="2">The sequence shown here is derived from an EMBL/GenBank/DDBJ whole genome shotgun (WGS) entry which is preliminary data.</text>
</comment>
<evidence type="ECO:0000313" key="3">
    <source>
        <dbReference type="Proteomes" id="UP001165289"/>
    </source>
</evidence>
<dbReference type="InterPro" id="IPR029044">
    <property type="entry name" value="Nucleotide-diphossugar_trans"/>
</dbReference>
<dbReference type="PANTHER" id="PTHR32385:SF15">
    <property type="entry name" value="INOSITOL PHOSPHOCERAMIDE MANNOSYLTRANSFERASE 1"/>
    <property type="match status" value="1"/>
</dbReference>
<organism evidence="2 3">
    <name type="scientific">Oopsacas minuta</name>
    <dbReference type="NCBI Taxonomy" id="111878"/>
    <lineage>
        <taxon>Eukaryota</taxon>
        <taxon>Metazoa</taxon>
        <taxon>Porifera</taxon>
        <taxon>Hexactinellida</taxon>
        <taxon>Hexasterophora</taxon>
        <taxon>Lyssacinosida</taxon>
        <taxon>Leucopsacidae</taxon>
        <taxon>Oopsacas</taxon>
    </lineage>
</organism>
<accession>A0AAV7JVY2</accession>
<dbReference type="InterPro" id="IPR007577">
    <property type="entry name" value="GlycoTrfase_DXD_sugar-bd_CS"/>
</dbReference>
<evidence type="ECO:0000313" key="2">
    <source>
        <dbReference type="EMBL" id="KAI6652890.1"/>
    </source>
</evidence>
<dbReference type="GO" id="GO:0000030">
    <property type="term" value="F:mannosyltransferase activity"/>
    <property type="evidence" value="ECO:0007669"/>
    <property type="project" value="TreeGrafter"/>
</dbReference>